<sequence>MDIKVEVEVVGYVEPVRALDYFDPDTKKYKTRPLFYNNPTSKWVTVDERYNLRPISSAGVCDVNFTAISHLRYLQKKWLLWKDEKLTYEMLSSMVAEHRILKLVLLVLNGNDSLYFYTDGSYILHYDNTGESQMEMGSYCTKDKGFLFCPPDDRVTWLVRTTLQEQHPEVCTEGVLMPSRGFYVDLRTW</sequence>
<protein>
    <submittedName>
        <fullName evidence="1">Uncharacterized protein</fullName>
    </submittedName>
</protein>
<dbReference type="EMBL" id="BK032517">
    <property type="protein sequence ID" value="DAF45672.1"/>
    <property type="molecule type" value="Genomic_DNA"/>
</dbReference>
<evidence type="ECO:0000313" key="1">
    <source>
        <dbReference type="EMBL" id="DAF45672.1"/>
    </source>
</evidence>
<proteinExistence type="predicted"/>
<accession>A0A8S5S420</accession>
<reference evidence="1" key="1">
    <citation type="journal article" date="2021" name="Proc. Natl. Acad. Sci. U.S.A.">
        <title>A Catalog of Tens of Thousands of Viruses from Human Metagenomes Reveals Hidden Associations with Chronic Diseases.</title>
        <authorList>
            <person name="Tisza M.J."/>
            <person name="Buck C.B."/>
        </authorList>
    </citation>
    <scope>NUCLEOTIDE SEQUENCE</scope>
    <source>
        <strain evidence="1">CtJ7x27</strain>
    </source>
</reference>
<organism evidence="1">
    <name type="scientific">Siphoviridae sp. ctJ7x27</name>
    <dbReference type="NCBI Taxonomy" id="2827835"/>
    <lineage>
        <taxon>Viruses</taxon>
        <taxon>Duplodnaviria</taxon>
        <taxon>Heunggongvirae</taxon>
        <taxon>Uroviricota</taxon>
        <taxon>Caudoviricetes</taxon>
    </lineage>
</organism>
<name>A0A8S5S420_9CAUD</name>